<protein>
    <submittedName>
        <fullName evidence="1">Uncharacterized protein</fullName>
    </submittedName>
</protein>
<dbReference type="AlphaFoldDB" id="A0AAW2IJS6"/>
<organism evidence="1">
    <name type="scientific">Sesamum radiatum</name>
    <name type="common">Black benniseed</name>
    <dbReference type="NCBI Taxonomy" id="300843"/>
    <lineage>
        <taxon>Eukaryota</taxon>
        <taxon>Viridiplantae</taxon>
        <taxon>Streptophyta</taxon>
        <taxon>Embryophyta</taxon>
        <taxon>Tracheophyta</taxon>
        <taxon>Spermatophyta</taxon>
        <taxon>Magnoliopsida</taxon>
        <taxon>eudicotyledons</taxon>
        <taxon>Gunneridae</taxon>
        <taxon>Pentapetalae</taxon>
        <taxon>asterids</taxon>
        <taxon>lamiids</taxon>
        <taxon>Lamiales</taxon>
        <taxon>Pedaliaceae</taxon>
        <taxon>Sesamum</taxon>
    </lineage>
</organism>
<dbReference type="EMBL" id="JACGWJ010001412">
    <property type="protein sequence ID" value="KAL0282567.1"/>
    <property type="molecule type" value="Genomic_DNA"/>
</dbReference>
<reference evidence="1" key="1">
    <citation type="submission" date="2020-06" db="EMBL/GenBank/DDBJ databases">
        <authorList>
            <person name="Li T."/>
            <person name="Hu X."/>
            <person name="Zhang T."/>
            <person name="Song X."/>
            <person name="Zhang H."/>
            <person name="Dai N."/>
            <person name="Sheng W."/>
            <person name="Hou X."/>
            <person name="Wei L."/>
        </authorList>
    </citation>
    <scope>NUCLEOTIDE SEQUENCE</scope>
    <source>
        <strain evidence="1">G02</strain>
        <tissue evidence="1">Leaf</tissue>
    </source>
</reference>
<gene>
    <name evidence="1" type="ORF">Sradi_7257400</name>
</gene>
<name>A0AAW2IJS6_SESRA</name>
<evidence type="ECO:0000313" key="1">
    <source>
        <dbReference type="EMBL" id="KAL0282567.1"/>
    </source>
</evidence>
<comment type="caution">
    <text evidence="1">The sequence shown here is derived from an EMBL/GenBank/DDBJ whole genome shotgun (WGS) entry which is preliminary data.</text>
</comment>
<accession>A0AAW2IJS6</accession>
<sequence>MVISRNVEEETRVTLGQVFGISVVAKHEKYLGLPMGSGRSKKEMFEAIKSKLGSSPSYTWRPLWGTRDVLATGFRWKVRDGYSILIVGHLWIPRLDLFQLIRRPATLPPDSRVPALLTSDRGLNIELIETEFYSLDTKSILGIKIHEGERDSLQLWTLGRRGVLHVLFQCSLARLVWASSGLEWVTIECSWTSTEDWFGEVHWQLSLWEWDLFLAICWSIWRNRNQLVFEGRRVEAHEICFQAKSGRGTCSSSGHDRFSRSLVKTMEIVLDRTLLVDFG</sequence>
<reference evidence="1" key="2">
    <citation type="journal article" date="2024" name="Plant">
        <title>Genomic evolution and insights into agronomic trait innovations of Sesamum species.</title>
        <authorList>
            <person name="Miao H."/>
            <person name="Wang L."/>
            <person name="Qu L."/>
            <person name="Liu H."/>
            <person name="Sun Y."/>
            <person name="Le M."/>
            <person name="Wang Q."/>
            <person name="Wei S."/>
            <person name="Zheng Y."/>
            <person name="Lin W."/>
            <person name="Duan Y."/>
            <person name="Cao H."/>
            <person name="Xiong S."/>
            <person name="Wang X."/>
            <person name="Wei L."/>
            <person name="Li C."/>
            <person name="Ma Q."/>
            <person name="Ju M."/>
            <person name="Zhao R."/>
            <person name="Li G."/>
            <person name="Mu C."/>
            <person name="Tian Q."/>
            <person name="Mei H."/>
            <person name="Zhang T."/>
            <person name="Gao T."/>
            <person name="Zhang H."/>
        </authorList>
    </citation>
    <scope>NUCLEOTIDE SEQUENCE</scope>
    <source>
        <strain evidence="1">G02</strain>
    </source>
</reference>
<proteinExistence type="predicted"/>